<proteinExistence type="predicted"/>
<dbReference type="InterPro" id="IPR057429">
    <property type="entry name" value="WH_eIF2D"/>
</dbReference>
<dbReference type="Pfam" id="PF25304">
    <property type="entry name" value="WHD_eIF2D"/>
    <property type="match status" value="1"/>
</dbReference>
<dbReference type="Gene3D" id="3.30.780.10">
    <property type="entry name" value="SUI1-like domain"/>
    <property type="match status" value="1"/>
</dbReference>
<dbReference type="Pfam" id="PF17832">
    <property type="entry name" value="Pre-PUA"/>
    <property type="match status" value="1"/>
</dbReference>
<dbReference type="Proteomes" id="UP000751190">
    <property type="component" value="Unassembled WGS sequence"/>
</dbReference>
<keyword evidence="4" id="KW-1185">Reference proteome</keyword>
<dbReference type="InterPro" id="IPR015947">
    <property type="entry name" value="PUA-like_sf"/>
</dbReference>
<feature type="compositionally biased region" description="Low complexity" evidence="1">
    <location>
        <begin position="489"/>
        <end position="498"/>
    </location>
</feature>
<dbReference type="EMBL" id="JAGTXO010000037">
    <property type="protein sequence ID" value="KAG8459839.1"/>
    <property type="molecule type" value="Genomic_DNA"/>
</dbReference>
<dbReference type="Pfam" id="PF26292">
    <property type="entry name" value="PUA_elF2D"/>
    <property type="match status" value="1"/>
</dbReference>
<feature type="compositionally biased region" description="Low complexity" evidence="1">
    <location>
        <begin position="511"/>
        <end position="525"/>
    </location>
</feature>
<protein>
    <recommendedName>
        <fullName evidence="2">SUI1 domain-containing protein</fullName>
    </recommendedName>
</protein>
<dbReference type="SUPFAM" id="SSF55159">
    <property type="entry name" value="eIF1-like"/>
    <property type="match status" value="1"/>
</dbReference>
<dbReference type="Gene3D" id="3.10.400.20">
    <property type="match status" value="1"/>
</dbReference>
<accession>A0A8J5X9H5</accession>
<dbReference type="OrthoDB" id="199771at2759"/>
<dbReference type="InterPro" id="IPR036877">
    <property type="entry name" value="SUI1_dom_sf"/>
</dbReference>
<gene>
    <name evidence="3" type="ORF">KFE25_014402</name>
</gene>
<dbReference type="PANTHER" id="PTHR12217">
    <property type="entry name" value="EUKARYOTIC TRANSLATION INITIATION FACTOR 2D"/>
    <property type="match status" value="1"/>
</dbReference>
<dbReference type="PROSITE" id="PS50296">
    <property type="entry name" value="SUI1"/>
    <property type="match status" value="1"/>
</dbReference>
<feature type="compositionally biased region" description="Acidic residues" evidence="1">
    <location>
        <begin position="499"/>
        <end position="510"/>
    </location>
</feature>
<dbReference type="Pfam" id="PF01253">
    <property type="entry name" value="SUI1"/>
    <property type="match status" value="1"/>
</dbReference>
<evidence type="ECO:0000256" key="1">
    <source>
        <dbReference type="SAM" id="MobiDB-lite"/>
    </source>
</evidence>
<evidence type="ECO:0000313" key="3">
    <source>
        <dbReference type="EMBL" id="KAG8459839.1"/>
    </source>
</evidence>
<dbReference type="PROSITE" id="PS50890">
    <property type="entry name" value="PUA"/>
    <property type="match status" value="1"/>
</dbReference>
<reference evidence="3" key="1">
    <citation type="submission" date="2021-05" db="EMBL/GenBank/DDBJ databases">
        <title>The genome of the haptophyte Pavlova lutheri (Diacronema luteri, Pavlovales) - a model for lipid biosynthesis in eukaryotic algae.</title>
        <authorList>
            <person name="Hulatt C.J."/>
            <person name="Posewitz M.C."/>
        </authorList>
    </citation>
    <scope>NUCLEOTIDE SEQUENCE</scope>
    <source>
        <strain evidence="3">NIVA-4/92</strain>
    </source>
</reference>
<evidence type="ECO:0000313" key="4">
    <source>
        <dbReference type="Proteomes" id="UP000751190"/>
    </source>
</evidence>
<dbReference type="InterPro" id="IPR001950">
    <property type="entry name" value="SUI1"/>
</dbReference>
<evidence type="ECO:0000259" key="2">
    <source>
        <dbReference type="PROSITE" id="PS50296"/>
    </source>
</evidence>
<dbReference type="GO" id="GO:0003743">
    <property type="term" value="F:translation initiation factor activity"/>
    <property type="evidence" value="ECO:0007669"/>
    <property type="project" value="InterPro"/>
</dbReference>
<dbReference type="InterPro" id="IPR048248">
    <property type="entry name" value="PUA_eIF2d-like"/>
</dbReference>
<dbReference type="OMA" id="ECENRFL"/>
<comment type="caution">
    <text evidence="3">The sequence shown here is derived from an EMBL/GenBank/DDBJ whole genome shotgun (WGS) entry which is preliminary data.</text>
</comment>
<dbReference type="SUPFAM" id="SSF88697">
    <property type="entry name" value="PUA domain-like"/>
    <property type="match status" value="1"/>
</dbReference>
<dbReference type="GO" id="GO:0001731">
    <property type="term" value="P:formation of translation preinitiation complex"/>
    <property type="evidence" value="ECO:0007669"/>
    <property type="project" value="InterPro"/>
</dbReference>
<dbReference type="AlphaFoldDB" id="A0A8J5X9H5"/>
<organism evidence="3 4">
    <name type="scientific">Diacronema lutheri</name>
    <name type="common">Unicellular marine alga</name>
    <name type="synonym">Monochrysis lutheri</name>
    <dbReference type="NCBI Taxonomy" id="2081491"/>
    <lineage>
        <taxon>Eukaryota</taxon>
        <taxon>Haptista</taxon>
        <taxon>Haptophyta</taxon>
        <taxon>Pavlovophyceae</taxon>
        <taxon>Pavlovales</taxon>
        <taxon>Pavlovaceae</taxon>
        <taxon>Diacronema</taxon>
    </lineage>
</organism>
<dbReference type="PANTHER" id="PTHR12217:SF4">
    <property type="entry name" value="EUKARYOTIC TRANSLATION INITIATION FACTOR 2D"/>
    <property type="match status" value="1"/>
</dbReference>
<feature type="domain" description="SUI1" evidence="2">
    <location>
        <begin position="601"/>
        <end position="675"/>
    </location>
</feature>
<dbReference type="CDD" id="cd21156">
    <property type="entry name" value="PUA_eIF2d-like"/>
    <property type="match status" value="1"/>
</dbReference>
<sequence>MASASFRKELVVSAQAPVGKKDLKTLRKDVANAFPRLSLEQLDAVLPLTGEWNSLKLKTSGTVLYQLAGKPPAFFDLEGRGDLYPSLFTLWALPEMLDTLETHAPVSRPLLKGADLMLPGVVVPEGGLPPFAAGAKLAVRVTGNASPVAVGVAALSAADALSGGMKGKAMLVTHVFRDALWSFGGRSTPNAGFKAEEVEACEGAPTQVDVGGVTVAAVPASSGGGGAAAALLDDETEIDSVPSAAAVAAGGAEGGGVGGGGGGGGGDATGGGSALSEAAVIERLSALSMDELLLEAFLNAASTSLRDGKGLPIDSAELYAKHMQQAKPAAIQLDAKRSSYKQVAKFFKAQHKAKLISTKEHKGEIKVLAIDHKHALLAAHTPSWPLPAGSAASAAGASAAAGAAGGGGGGGELDAEMAALSRSSAPRTCELLGPTSYTAKLFAEAGYGKSALLSREEAFDKVLFAYIDKHSLERAQGAAGAGGGAERTAARAAAAETEAGADDWEAEAEAAADAADSAPPAAGARAADEGESEGEEGEVRLDELLIECLWKVAGGKKKGDEYPTSASMQECENRFLARLQLWHRVEVDGFEPRERKGALPPIIISMGRAAGHNKTSVSGLETYHVDPDELARYGKRLFNCTTSVAELPGKYVREKEVTLQGHCVSEMVEHLQSVYKLPRKAIEVRR</sequence>
<dbReference type="InterPro" id="IPR039757">
    <property type="entry name" value="EIF2D"/>
</dbReference>
<dbReference type="InterPro" id="IPR041366">
    <property type="entry name" value="Pre-PUA"/>
</dbReference>
<name>A0A8J5X9H5_DIALT</name>
<feature type="region of interest" description="Disordered" evidence="1">
    <location>
        <begin position="489"/>
        <end position="537"/>
    </location>
</feature>